<protein>
    <submittedName>
        <fullName evidence="2">Uncharacterized protein</fullName>
    </submittedName>
</protein>
<dbReference type="GeneID" id="80876849"/>
<evidence type="ECO:0000313" key="2">
    <source>
        <dbReference type="EMBL" id="WBW74055.1"/>
    </source>
</evidence>
<name>A0AAE9WD85_9SCHI</name>
<dbReference type="KEGG" id="som:SOMG_03370"/>
<proteinExistence type="predicted"/>
<evidence type="ECO:0000313" key="3">
    <source>
        <dbReference type="Proteomes" id="UP001212411"/>
    </source>
</evidence>
<gene>
    <name evidence="2" type="ORF">SOMG_03370</name>
</gene>
<dbReference type="EMBL" id="CP115612">
    <property type="protein sequence ID" value="WBW74055.1"/>
    <property type="molecule type" value="Genomic_DNA"/>
</dbReference>
<reference evidence="2 3" key="1">
    <citation type="journal article" date="2023" name="G3 (Bethesda)">
        <title>A high-quality reference genome for the fission yeast Schizosaccharomyces osmophilus.</title>
        <authorList>
            <person name="Jia G.S."/>
            <person name="Zhang W.C."/>
            <person name="Liang Y."/>
            <person name="Liu X.H."/>
            <person name="Rhind N."/>
            <person name="Pidoux A."/>
            <person name="Brysch-Herzberg M."/>
            <person name="Du L.L."/>
        </authorList>
    </citation>
    <scope>NUCLEOTIDE SEQUENCE [LARGE SCALE GENOMIC DNA]</scope>
    <source>
        <strain evidence="2 3">CBS 15793</strain>
    </source>
</reference>
<dbReference type="RefSeq" id="XP_056038298.1">
    <property type="nucleotide sequence ID" value="XM_056182160.1"/>
</dbReference>
<organism evidence="2 3">
    <name type="scientific">Schizosaccharomyces osmophilus</name>
    <dbReference type="NCBI Taxonomy" id="2545709"/>
    <lineage>
        <taxon>Eukaryota</taxon>
        <taxon>Fungi</taxon>
        <taxon>Dikarya</taxon>
        <taxon>Ascomycota</taxon>
        <taxon>Taphrinomycotina</taxon>
        <taxon>Schizosaccharomycetes</taxon>
        <taxon>Schizosaccharomycetales</taxon>
        <taxon>Schizosaccharomycetaceae</taxon>
        <taxon>Schizosaccharomyces</taxon>
    </lineage>
</organism>
<accession>A0AAE9WD85</accession>
<keyword evidence="1" id="KW-0732">Signal</keyword>
<sequence length="289" mass="31504">MIASTWLVSLATAFLGASCVAQAQTLTYTNPNTNVSRESPKVMNMTFGECTPYGLPVNNVIYDIQYAVEGVFSRDWDYVQKAIQEGKYLDAVAAANMVNPDGGVANLNYDAITTMISRETDEQQIESLQCLKNLVGGKQNNVETLMAQPNPTHHQRFQDTLDASIDRLSSSRKAKRNYPWGNIYNVGGCKSSNTAIRRDCGQAVAGTTDANIWLPSRQSTVSVYGTCFLTAESGTGYSLNVPGWGVRNDGWMIFWNCFDTNNDGSSGSGMVQDDSYELVVCLGSRPSGC</sequence>
<keyword evidence="3" id="KW-1185">Reference proteome</keyword>
<dbReference type="AlphaFoldDB" id="A0AAE9WD85"/>
<evidence type="ECO:0000256" key="1">
    <source>
        <dbReference type="SAM" id="SignalP"/>
    </source>
</evidence>
<feature type="signal peptide" evidence="1">
    <location>
        <begin position="1"/>
        <end position="23"/>
    </location>
</feature>
<feature type="chain" id="PRO_5042178510" evidence="1">
    <location>
        <begin position="24"/>
        <end position="289"/>
    </location>
</feature>
<dbReference type="Proteomes" id="UP001212411">
    <property type="component" value="Chromosome 2"/>
</dbReference>